<dbReference type="RefSeq" id="XP_040773083.1">
    <property type="nucleotide sequence ID" value="XM_040922283.1"/>
</dbReference>
<evidence type="ECO:0000313" key="3">
    <source>
        <dbReference type="Proteomes" id="UP000803844"/>
    </source>
</evidence>
<dbReference type="PANTHER" id="PTHR46411">
    <property type="entry name" value="FAMILY ATPASE, PUTATIVE-RELATED"/>
    <property type="match status" value="1"/>
</dbReference>
<dbReference type="Pfam" id="PF22942">
    <property type="entry name" value="DUF7025"/>
    <property type="match status" value="1"/>
</dbReference>
<dbReference type="Proteomes" id="UP000803844">
    <property type="component" value="Unassembled WGS sequence"/>
</dbReference>
<sequence length="587" mass="67369">MPQSSVSLPEIGRSSYALVIQRRFTDKHELDSTTLRINSPHLLGVFREVVGSTYTTVASDFRSPFEMTSPFQMLMHYWDELEQYRDETEDNHVRQHLKLLFDFMDHELGPDRKSVTGMVLNGRINYTHSWVLFRPGGLVYASVMGHPWLLQCQKTAYEESTIKGPYIVVTCTYTDHDGALEGAAVHKFTIFQKEHFGAENPAFITDLPVYPRRFAGEAGTLEARLEERGRNFLARRTVCVQAYNGIAQYLKEPPELFYNPEMAEFDGVWLPFTESGRIILDRKTFHEDQYSNQVSIKAMTPDPLLCPPYEYGYSLSRKDWCRFLVDNMRDVEWKEGVWESLVLPTEHKLVLQALVTSHQYPDDARDQPELKGKGLIFLLHGSPGSGKTLTAETAAEGTRKALVSSSLGDLNRYDSPRAFEIRLKEVLSYATIWRAVVLLDEADVFLEARHSLGDSTTRNALVAVFLRELEYFSGIIFLTTNRLTTFDAAMKSRIHLALEYSLPNVETRRQIWMNLLSSMPTEGIDIEDIDDAVVNLLVEKLNGREISNTFSTARTIARSQNKRLNLEHIERVIRVRNDFERRLYHCV</sequence>
<dbReference type="InterPro" id="IPR054289">
    <property type="entry name" value="DUF7025"/>
</dbReference>
<dbReference type="Pfam" id="PF00004">
    <property type="entry name" value="AAA"/>
    <property type="match status" value="1"/>
</dbReference>
<evidence type="ECO:0000259" key="1">
    <source>
        <dbReference type="SMART" id="SM00382"/>
    </source>
</evidence>
<protein>
    <submittedName>
        <fullName evidence="2">P-loop containing nucleoside triphosphate hydrolase protein</fullName>
    </submittedName>
</protein>
<reference evidence="2" key="1">
    <citation type="journal article" date="2020" name="Phytopathology">
        <title>Genome sequence of the chestnut blight fungus Cryphonectria parasitica EP155: A fundamental resource for an archetypical invasive plant pathogen.</title>
        <authorList>
            <person name="Crouch J.A."/>
            <person name="Dawe A."/>
            <person name="Aerts A."/>
            <person name="Barry K."/>
            <person name="Churchill A.C.L."/>
            <person name="Grimwood J."/>
            <person name="Hillman B."/>
            <person name="Milgroom M.G."/>
            <person name="Pangilinan J."/>
            <person name="Smith M."/>
            <person name="Salamov A."/>
            <person name="Schmutz J."/>
            <person name="Yadav J."/>
            <person name="Grigoriev I.V."/>
            <person name="Nuss D."/>
        </authorList>
    </citation>
    <scope>NUCLEOTIDE SEQUENCE</scope>
    <source>
        <strain evidence="2">EP155</strain>
    </source>
</reference>
<keyword evidence="3" id="KW-1185">Reference proteome</keyword>
<dbReference type="Gene3D" id="3.40.50.300">
    <property type="entry name" value="P-loop containing nucleotide triphosphate hydrolases"/>
    <property type="match status" value="1"/>
</dbReference>
<dbReference type="GeneID" id="63839412"/>
<dbReference type="InterPro" id="IPR027417">
    <property type="entry name" value="P-loop_NTPase"/>
</dbReference>
<evidence type="ECO:0000313" key="2">
    <source>
        <dbReference type="EMBL" id="KAF3762104.1"/>
    </source>
</evidence>
<dbReference type="PANTHER" id="PTHR46411:SF3">
    <property type="entry name" value="AAA+ ATPASE DOMAIN-CONTAINING PROTEIN"/>
    <property type="match status" value="1"/>
</dbReference>
<dbReference type="OrthoDB" id="10042665at2759"/>
<proteinExistence type="predicted"/>
<accession>A0A9P4XW80</accession>
<dbReference type="SMART" id="SM00382">
    <property type="entry name" value="AAA"/>
    <property type="match status" value="1"/>
</dbReference>
<dbReference type="InterPro" id="IPR003959">
    <property type="entry name" value="ATPase_AAA_core"/>
</dbReference>
<dbReference type="GO" id="GO:0016887">
    <property type="term" value="F:ATP hydrolysis activity"/>
    <property type="evidence" value="ECO:0007669"/>
    <property type="project" value="InterPro"/>
</dbReference>
<keyword evidence="2" id="KW-0378">Hydrolase</keyword>
<dbReference type="EMBL" id="MU032350">
    <property type="protein sequence ID" value="KAF3762104.1"/>
    <property type="molecule type" value="Genomic_DNA"/>
</dbReference>
<dbReference type="InterPro" id="IPR003593">
    <property type="entry name" value="AAA+_ATPase"/>
</dbReference>
<comment type="caution">
    <text evidence="2">The sequence shown here is derived from an EMBL/GenBank/DDBJ whole genome shotgun (WGS) entry which is preliminary data.</text>
</comment>
<gene>
    <name evidence="2" type="ORF">M406DRAFT_347373</name>
</gene>
<name>A0A9P4XW80_CRYP1</name>
<organism evidence="2 3">
    <name type="scientific">Cryphonectria parasitica (strain ATCC 38755 / EP155)</name>
    <dbReference type="NCBI Taxonomy" id="660469"/>
    <lineage>
        <taxon>Eukaryota</taxon>
        <taxon>Fungi</taxon>
        <taxon>Dikarya</taxon>
        <taxon>Ascomycota</taxon>
        <taxon>Pezizomycotina</taxon>
        <taxon>Sordariomycetes</taxon>
        <taxon>Sordariomycetidae</taxon>
        <taxon>Diaporthales</taxon>
        <taxon>Cryphonectriaceae</taxon>
        <taxon>Cryphonectria-Endothia species complex</taxon>
        <taxon>Cryphonectria</taxon>
    </lineage>
</organism>
<dbReference type="GO" id="GO:0005524">
    <property type="term" value="F:ATP binding"/>
    <property type="evidence" value="ECO:0007669"/>
    <property type="project" value="InterPro"/>
</dbReference>
<dbReference type="AlphaFoldDB" id="A0A9P4XW80"/>
<feature type="domain" description="AAA+ ATPase" evidence="1">
    <location>
        <begin position="373"/>
        <end position="504"/>
    </location>
</feature>
<dbReference type="SUPFAM" id="SSF52540">
    <property type="entry name" value="P-loop containing nucleoside triphosphate hydrolases"/>
    <property type="match status" value="1"/>
</dbReference>